<keyword evidence="2" id="KW-1185">Reference proteome</keyword>
<gene>
    <name evidence="1" type="ORF">LNTAR_02819</name>
</gene>
<dbReference type="Proteomes" id="UP000004947">
    <property type="component" value="Unassembled WGS sequence"/>
</dbReference>
<proteinExistence type="predicted"/>
<evidence type="ECO:0000313" key="2">
    <source>
        <dbReference type="Proteomes" id="UP000004947"/>
    </source>
</evidence>
<comment type="caution">
    <text evidence="1">The sequence shown here is derived from an EMBL/GenBank/DDBJ whole genome shotgun (WGS) entry which is preliminary data.</text>
</comment>
<dbReference type="EMBL" id="ABCK01000036">
    <property type="protein sequence ID" value="EDM25106.1"/>
    <property type="molecule type" value="Genomic_DNA"/>
</dbReference>
<protein>
    <submittedName>
        <fullName evidence="1">Uncharacterized protein</fullName>
    </submittedName>
</protein>
<dbReference type="AlphaFoldDB" id="A6DTC6"/>
<sequence>MTNGTQEYPADAFLTEIKTVINAIPVDKLKSNIIDFASELPVDKRLEFFQAIAFEDIDEVNESEVDFDDDLQLIDDVESFYKKISMGFYDHSLDIENPKELPAWVDDMDVLFARTNDAFLNVEYAKAARSYSFLFSALHVAEDIAVEHQLYSAQDIVITDITAAKSRYLRSAFEITEVEGRPAEIYDILQENLALGEGRCGLTLINDAFPFSDEELEAFLPEWLKYLKNHAVNEPDFESLRLWLIREALFLLQGVEGMEEEAERTGQQHPELFFDIVTHYLEDNDLLKAEETCMKGIKVVKAPHKRAVLADWLAEIAERDGDTLLALKYRHEAWRMEPDQRRLVTWCNTVHQAPDDSALQDEIEFLEKLGGHGRLMAMLQALTGDYEAINKRLLNCDPLGWKSARHPGNFLLPFTLILIAELKKIPDHSQIKVISEDMKGIFVRWSQEMEIENNQDLHTYMDYLFPALQRHPISEEMRITLTRSVHSVLLKRIRSVSKDQLRYAYNRVAIQATAFVEAAVMCSREAMAEKFLSTVRSRILRNKTLRAELKIAMNYSKVIPENFIKGVSI</sequence>
<name>A6DTC6_9BACT</name>
<reference evidence="1 2" key="1">
    <citation type="journal article" date="2010" name="J. Bacteriol.">
        <title>Genome sequence of Lentisphaera araneosa HTCC2155T, the type species of the order Lentisphaerales in the phylum Lentisphaerae.</title>
        <authorList>
            <person name="Thrash J.C."/>
            <person name="Cho J.C."/>
            <person name="Vergin K.L."/>
            <person name="Morris R.M."/>
            <person name="Giovannoni S.J."/>
        </authorList>
    </citation>
    <scope>NUCLEOTIDE SEQUENCE [LARGE SCALE GENOMIC DNA]</scope>
    <source>
        <strain evidence="1 2">HTCC2155</strain>
    </source>
</reference>
<dbReference type="RefSeq" id="WP_007281075.1">
    <property type="nucleotide sequence ID" value="NZ_ABCK01000036.1"/>
</dbReference>
<dbReference type="STRING" id="313628.LNTAR_02819"/>
<accession>A6DTC6</accession>
<organism evidence="1 2">
    <name type="scientific">Lentisphaera araneosa HTCC2155</name>
    <dbReference type="NCBI Taxonomy" id="313628"/>
    <lineage>
        <taxon>Bacteria</taxon>
        <taxon>Pseudomonadati</taxon>
        <taxon>Lentisphaerota</taxon>
        <taxon>Lentisphaeria</taxon>
        <taxon>Lentisphaerales</taxon>
        <taxon>Lentisphaeraceae</taxon>
        <taxon>Lentisphaera</taxon>
    </lineage>
</organism>
<evidence type="ECO:0000313" key="1">
    <source>
        <dbReference type="EMBL" id="EDM25106.1"/>
    </source>
</evidence>